<keyword evidence="2" id="KW-1185">Reference proteome</keyword>
<proteinExistence type="predicted"/>
<reference evidence="1 2" key="1">
    <citation type="journal article" date="2021" name="Hortic Res">
        <title>High-quality reference genome and annotation aids understanding of berry development for evergreen blueberry (Vaccinium darrowii).</title>
        <authorList>
            <person name="Yu J."/>
            <person name="Hulse-Kemp A.M."/>
            <person name="Babiker E."/>
            <person name="Staton M."/>
        </authorList>
    </citation>
    <scope>NUCLEOTIDE SEQUENCE [LARGE SCALE GENOMIC DNA]</scope>
    <source>
        <strain evidence="2">cv. NJ 8807/NJ 8810</strain>
        <tissue evidence="1">Young leaf</tissue>
    </source>
</reference>
<accession>A0ACB7YFG4</accession>
<evidence type="ECO:0000313" key="1">
    <source>
        <dbReference type="EMBL" id="KAH7852143.1"/>
    </source>
</evidence>
<protein>
    <submittedName>
        <fullName evidence="1">Uncharacterized protein</fullName>
    </submittedName>
</protein>
<dbReference type="Proteomes" id="UP000828048">
    <property type="component" value="Chromosome 8"/>
</dbReference>
<sequence>MPELHAPIVEWFRQNPSAPMAIISDMFLWWTNNLACQLGILRFMFSPSSVMAMSIIYLLRRYPSEQDDDAHDPIDLIHLGRIPNSPNYRRWQLQFLYSTRFVEGDPILDFMRDGILANMASWGLIFNSFGELEWVYLDHVMAEAGHDPAWAVGPLFPPQIDNPSGPTSGPSGSNIVAWLDTCGDQTVMYIYFGSQAVLSNNQTEQIAAGMEKSGGRSQISLVRERGPKGEHGGGWRSWRDPIGVR</sequence>
<evidence type="ECO:0000313" key="2">
    <source>
        <dbReference type="Proteomes" id="UP000828048"/>
    </source>
</evidence>
<organism evidence="1 2">
    <name type="scientific">Vaccinium darrowii</name>
    <dbReference type="NCBI Taxonomy" id="229202"/>
    <lineage>
        <taxon>Eukaryota</taxon>
        <taxon>Viridiplantae</taxon>
        <taxon>Streptophyta</taxon>
        <taxon>Embryophyta</taxon>
        <taxon>Tracheophyta</taxon>
        <taxon>Spermatophyta</taxon>
        <taxon>Magnoliopsida</taxon>
        <taxon>eudicotyledons</taxon>
        <taxon>Gunneridae</taxon>
        <taxon>Pentapetalae</taxon>
        <taxon>asterids</taxon>
        <taxon>Ericales</taxon>
        <taxon>Ericaceae</taxon>
        <taxon>Vaccinioideae</taxon>
        <taxon>Vaccinieae</taxon>
        <taxon>Vaccinium</taxon>
    </lineage>
</organism>
<gene>
    <name evidence="1" type="ORF">Vadar_021060</name>
</gene>
<comment type="caution">
    <text evidence="1">The sequence shown here is derived from an EMBL/GenBank/DDBJ whole genome shotgun (WGS) entry which is preliminary data.</text>
</comment>
<dbReference type="EMBL" id="CM037158">
    <property type="protein sequence ID" value="KAH7852143.1"/>
    <property type="molecule type" value="Genomic_DNA"/>
</dbReference>
<name>A0ACB7YFG4_9ERIC</name>